<feature type="domain" description="DZANK-type" evidence="1">
    <location>
        <begin position="82"/>
        <end position="130"/>
    </location>
</feature>
<reference evidence="2 3" key="1">
    <citation type="journal article" date="2017" name="Genome Announc.">
        <title>Draft Genome Sequence of Romboutsia weinsteinii sp. nov. Strain CCRI-19649(T) Isolated from Surface Water.</title>
        <authorList>
            <person name="Maheux A.F."/>
            <person name="Boudreau D.K."/>
            <person name="Berube E."/>
            <person name="Boissinot M."/>
            <person name="Cantin P."/>
            <person name="Raymond F."/>
            <person name="Corbeil J."/>
            <person name="Omar R.F."/>
            <person name="Bergeron M.G."/>
        </authorList>
    </citation>
    <scope>NUCLEOTIDE SEQUENCE [LARGE SCALE GENOMIC DNA]</scope>
    <source>
        <strain evidence="2 3">CCRI-19649</strain>
    </source>
</reference>
<proteinExistence type="predicted"/>
<name>A0A371J2J6_9FIRM</name>
<sequence length="160" mass="18562">MNNIQIKSEKFKLAKLIEEEEMRKANLLLQMGELTYQKIREKTIVDSSFEELCNYIMEADSNIYENRLKIEEFSNVNSKEVCECGEICKSGSKFCPSCGNELNINKYNNIVCSFCHKEIESDSKFCICCGKKVDSTYDDYQINEYVIGDNDNDDDEPYID</sequence>
<evidence type="ECO:0000313" key="3">
    <source>
        <dbReference type="Proteomes" id="UP000215694"/>
    </source>
</evidence>
<accession>A0A371J2J6</accession>
<dbReference type="EMBL" id="NOJY02000018">
    <property type="protein sequence ID" value="RDY26935.1"/>
    <property type="molecule type" value="Genomic_DNA"/>
</dbReference>
<dbReference type="InterPro" id="IPR025874">
    <property type="entry name" value="DZR"/>
</dbReference>
<dbReference type="AlphaFoldDB" id="A0A371J2J6"/>
<dbReference type="Pfam" id="PF12773">
    <property type="entry name" value="DZR"/>
    <property type="match status" value="1"/>
</dbReference>
<evidence type="ECO:0000259" key="1">
    <source>
        <dbReference type="Pfam" id="PF12773"/>
    </source>
</evidence>
<dbReference type="OrthoDB" id="1750865at2"/>
<organism evidence="2 3">
    <name type="scientific">Romboutsia weinsteinii</name>
    <dbReference type="NCBI Taxonomy" id="2020949"/>
    <lineage>
        <taxon>Bacteria</taxon>
        <taxon>Bacillati</taxon>
        <taxon>Bacillota</taxon>
        <taxon>Clostridia</taxon>
        <taxon>Peptostreptococcales</taxon>
        <taxon>Peptostreptococcaceae</taxon>
        <taxon>Romboutsia</taxon>
    </lineage>
</organism>
<comment type="caution">
    <text evidence="2">The sequence shown here is derived from an EMBL/GenBank/DDBJ whole genome shotgun (WGS) entry which is preliminary data.</text>
</comment>
<protein>
    <submittedName>
        <fullName evidence="2">Zinc ribbon domain-containing protein</fullName>
    </submittedName>
</protein>
<keyword evidence="3" id="KW-1185">Reference proteome</keyword>
<evidence type="ECO:0000313" key="2">
    <source>
        <dbReference type="EMBL" id="RDY26935.1"/>
    </source>
</evidence>
<dbReference type="RefSeq" id="WP_094368049.1">
    <property type="nucleotide sequence ID" value="NZ_NOJY02000018.1"/>
</dbReference>
<dbReference type="Proteomes" id="UP000215694">
    <property type="component" value="Unassembled WGS sequence"/>
</dbReference>
<gene>
    <name evidence="2" type="ORF">CHL78_011405</name>
</gene>